<dbReference type="Proteomes" id="UP001501436">
    <property type="component" value="Unassembled WGS sequence"/>
</dbReference>
<keyword evidence="2" id="KW-1185">Reference proteome</keyword>
<dbReference type="Gene3D" id="2.60.40.1930">
    <property type="match status" value="1"/>
</dbReference>
<organism evidence="1 2">
    <name type="scientific">Mucilaginibacter defluvii</name>
    <dbReference type="NCBI Taxonomy" id="1196019"/>
    <lineage>
        <taxon>Bacteria</taxon>
        <taxon>Pseudomonadati</taxon>
        <taxon>Bacteroidota</taxon>
        <taxon>Sphingobacteriia</taxon>
        <taxon>Sphingobacteriales</taxon>
        <taxon>Sphingobacteriaceae</taxon>
        <taxon>Mucilaginibacter</taxon>
    </lineage>
</organism>
<protein>
    <recommendedName>
        <fullName evidence="3">MG2 domain-containing protein</fullName>
    </recommendedName>
</protein>
<name>A0ABP9FKK4_9SPHI</name>
<evidence type="ECO:0000313" key="1">
    <source>
        <dbReference type="EMBL" id="GAA4904636.1"/>
    </source>
</evidence>
<evidence type="ECO:0000313" key="2">
    <source>
        <dbReference type="Proteomes" id="UP001501436"/>
    </source>
</evidence>
<proteinExistence type="predicted"/>
<comment type="caution">
    <text evidence="1">The sequence shown here is derived from an EMBL/GenBank/DDBJ whole genome shotgun (WGS) entry which is preliminary data.</text>
</comment>
<reference evidence="2" key="1">
    <citation type="journal article" date="2019" name="Int. J. Syst. Evol. Microbiol.">
        <title>The Global Catalogue of Microorganisms (GCM) 10K type strain sequencing project: providing services to taxonomists for standard genome sequencing and annotation.</title>
        <authorList>
            <consortium name="The Broad Institute Genomics Platform"/>
            <consortium name="The Broad Institute Genome Sequencing Center for Infectious Disease"/>
            <person name="Wu L."/>
            <person name="Ma J."/>
        </authorList>
    </citation>
    <scope>NUCLEOTIDE SEQUENCE [LARGE SCALE GENOMIC DNA]</scope>
    <source>
        <strain evidence="2">JCM 18283</strain>
    </source>
</reference>
<evidence type="ECO:0008006" key="3">
    <source>
        <dbReference type="Google" id="ProtNLM"/>
    </source>
</evidence>
<dbReference type="RefSeq" id="WP_345329255.1">
    <property type="nucleotide sequence ID" value="NZ_BAABJI010000001.1"/>
</dbReference>
<gene>
    <name evidence="1" type="ORF">GCM10023313_04020</name>
</gene>
<dbReference type="EMBL" id="BAABJI010000001">
    <property type="protein sequence ID" value="GAA4904636.1"/>
    <property type="molecule type" value="Genomic_DNA"/>
</dbReference>
<sequence>MSKIVYILFFFSTICRLQAQSLDNEILATRFKTFSKSHTAIGIFMHSDKNVYTNNEKIWFSIYQLKANDKKEYSPFMNVFLMRSDNRKVVLDQKFRVERDICSGNLTLPDTIAPGNYQLVCFTSALDVKGEPLSKYTQPIIIKNTNVPGFDVRLALVDSTAIDGKLKVKIKVNPVASDSKAKPILQVSYTTGQARERYISSETNELIIPVLRDEVTTINPNLQAAVRYGGNIQHVSLALLMPVNRQIKVRFYPEGGNLSAGLTSLVGWEAKTAQGATVQLEGQLLQDDKLVSTVKTNSLGVGKFMLAAMPGSSYSLKIKAGNYLKSDTIVPLPRILQDGIYMHLNEAVVNDTLRIKLHSLTKKSVQVLIHNYRGDYVLATTTINPAGNKIDLSLNTMPRGLATVTVLDNAGKPLAERLVFCHYDDSTSVNFALAKKVYKTNDSVQIKLSLKDNKGKPILGVFSASVVQESRLMASANDIETAIYLKNELGELPIDPSGVGFRNKAYLEDVLLIRGWRRYTWQELINWKQTDSLQIQVPPVKGQIFLNKKPITSLVDVVVLGSNQLTLVPTSADGAFFLNPQNLFVAADKQIKLSVNKSTRNYLFKIIDPYQDLATALAKRLVIPASRVSQPTANNSEQPAPSLQNTINLQTVKVTASKRNGGAQSFHGEPGVNDCGDYVDEAGHLNYEKSKNRFKPINGRWYTKVTDLQGSYFKVDPIFYTGCLTGSQKEGVFISGIYGGKEYYHAETSAVNIYGSTLYWGSQIKTDANGEAQIKFSTNELADSFKVIVQGITADNMISATQEIKVK</sequence>
<accession>A0ABP9FKK4</accession>